<accession>A0A645AU59</accession>
<dbReference type="EMBL" id="VSSQ01015927">
    <property type="protein sequence ID" value="MPM56782.1"/>
    <property type="molecule type" value="Genomic_DNA"/>
</dbReference>
<dbReference type="AlphaFoldDB" id="A0A645AU59"/>
<comment type="caution">
    <text evidence="1">The sequence shown here is derived from an EMBL/GenBank/DDBJ whole genome shotgun (WGS) entry which is preliminary data.</text>
</comment>
<sequence length="66" mass="8023">MNRIRKRFRIFAGTKLKDKNVKYNFFQTIKDGNPQSGLPISLIFKERNYAYFTEYFIHTPQQRFTV</sequence>
<gene>
    <name evidence="1" type="ORF">SDC9_103597</name>
</gene>
<organism evidence="1">
    <name type="scientific">bioreactor metagenome</name>
    <dbReference type="NCBI Taxonomy" id="1076179"/>
    <lineage>
        <taxon>unclassified sequences</taxon>
        <taxon>metagenomes</taxon>
        <taxon>ecological metagenomes</taxon>
    </lineage>
</organism>
<name>A0A645AU59_9ZZZZ</name>
<evidence type="ECO:0000313" key="1">
    <source>
        <dbReference type="EMBL" id="MPM56782.1"/>
    </source>
</evidence>
<protein>
    <submittedName>
        <fullName evidence="1">Uncharacterized protein</fullName>
    </submittedName>
</protein>
<proteinExistence type="predicted"/>
<reference evidence="1" key="1">
    <citation type="submission" date="2019-08" db="EMBL/GenBank/DDBJ databases">
        <authorList>
            <person name="Kucharzyk K."/>
            <person name="Murdoch R.W."/>
            <person name="Higgins S."/>
            <person name="Loffler F."/>
        </authorList>
    </citation>
    <scope>NUCLEOTIDE SEQUENCE</scope>
</reference>